<evidence type="ECO:0000256" key="1">
    <source>
        <dbReference type="SAM" id="Phobius"/>
    </source>
</evidence>
<feature type="transmembrane region" description="Helical" evidence="1">
    <location>
        <begin position="242"/>
        <end position="262"/>
    </location>
</feature>
<dbReference type="Proteomes" id="UP000024404">
    <property type="component" value="Unassembled WGS sequence"/>
</dbReference>
<keyword evidence="1" id="KW-1133">Transmembrane helix</keyword>
<organism evidence="3 4">
    <name type="scientific">Onchocerca volvulus</name>
    <dbReference type="NCBI Taxonomy" id="6282"/>
    <lineage>
        <taxon>Eukaryota</taxon>
        <taxon>Metazoa</taxon>
        <taxon>Ecdysozoa</taxon>
        <taxon>Nematoda</taxon>
        <taxon>Chromadorea</taxon>
        <taxon>Rhabditida</taxon>
        <taxon>Spirurina</taxon>
        <taxon>Spiruromorpha</taxon>
        <taxon>Filarioidea</taxon>
        <taxon>Onchocercidae</taxon>
        <taxon>Onchocerca</taxon>
    </lineage>
</organism>
<reference evidence="4" key="1">
    <citation type="submission" date="2013-10" db="EMBL/GenBank/DDBJ databases">
        <title>Genome sequencing of Onchocerca volvulus.</title>
        <authorList>
            <person name="Cotton J."/>
            <person name="Tsai J."/>
            <person name="Stanley E."/>
            <person name="Tracey A."/>
            <person name="Holroyd N."/>
            <person name="Lustigman S."/>
            <person name="Berriman M."/>
        </authorList>
    </citation>
    <scope>NUCLEOTIDE SEQUENCE</scope>
</reference>
<dbReference type="EnsemblMetazoa" id="OVOC3772.1">
    <property type="protein sequence ID" value="OVOC3772.1"/>
    <property type="gene ID" value="WBGene00240581"/>
</dbReference>
<name>A0A044T183_ONCVO</name>
<sequence>MIARSFYMIVLFLILNATCQDKNTTNKFDIRDEHHKVAKYIAILLFTILLLYSIISNILMAIALFCGGKDNSYSRAFVLIALQLIISNLIYLLPQMFVILPELLQTPSNPYSKSFAEIGLINILLKMILRRTRGLLLIRMNQTTWINYKFSSLFSFSYISMLYFSFLLTLNRFVAFILPKYNAFFKSKRLYFLIAFVWLSVLAISIVDFCYCTRRFLIWNLTWEIKCEERNKGATIWQSTRFYWTMFLPDIMFVMYVVIFYSIRRKQRLAANVNQNQGITKFFYFCFLHAEIGHFKLVLKSYYEIRQIVHHFFSILIILSLNYEEYLGIGSTHAERNEVYHYEWPVLIQAAWNCSALEIRAIIFKLIVPFLIKIFGEEIIIPLGIFVNSYVILVCAVLPTVHLIYSKEAHNIIKHLLFMSFLVRLKNKITINVEQLWILIS</sequence>
<evidence type="ECO:0008006" key="5">
    <source>
        <dbReference type="Google" id="ProtNLM"/>
    </source>
</evidence>
<feature type="transmembrane region" description="Helical" evidence="1">
    <location>
        <begin position="77"/>
        <end position="99"/>
    </location>
</feature>
<keyword evidence="1" id="KW-0812">Transmembrane</keyword>
<reference evidence="3" key="2">
    <citation type="submission" date="2022-06" db="UniProtKB">
        <authorList>
            <consortium name="EnsemblMetazoa"/>
        </authorList>
    </citation>
    <scope>IDENTIFICATION</scope>
</reference>
<dbReference type="EMBL" id="CMVM020000121">
    <property type="status" value="NOT_ANNOTATED_CDS"/>
    <property type="molecule type" value="Genomic_DNA"/>
</dbReference>
<accession>A0A044T183</accession>
<evidence type="ECO:0000256" key="2">
    <source>
        <dbReference type="SAM" id="SignalP"/>
    </source>
</evidence>
<evidence type="ECO:0000313" key="3">
    <source>
        <dbReference type="EnsemblMetazoa" id="OVOC3772.1"/>
    </source>
</evidence>
<evidence type="ECO:0000313" key="4">
    <source>
        <dbReference type="Proteomes" id="UP000024404"/>
    </source>
</evidence>
<feature type="transmembrane region" description="Helical" evidence="1">
    <location>
        <begin position="379"/>
        <end position="405"/>
    </location>
</feature>
<feature type="signal peptide" evidence="2">
    <location>
        <begin position="1"/>
        <end position="19"/>
    </location>
</feature>
<keyword evidence="4" id="KW-1185">Reference proteome</keyword>
<feature type="transmembrane region" description="Helical" evidence="1">
    <location>
        <begin position="43"/>
        <end position="65"/>
    </location>
</feature>
<dbReference type="Gene3D" id="1.20.1070.10">
    <property type="entry name" value="Rhodopsin 7-helix transmembrane proteins"/>
    <property type="match status" value="1"/>
</dbReference>
<dbReference type="EnsemblMetazoa" id="OVOC3770.1">
    <property type="protein sequence ID" value="OVOC3770.1"/>
    <property type="gene ID" value="WBGene00240579"/>
</dbReference>
<feature type="transmembrane region" description="Helical" evidence="1">
    <location>
        <begin position="190"/>
        <end position="211"/>
    </location>
</feature>
<feature type="chain" id="PRO_5009370794" description="G-protein coupled receptors family 1 profile domain-containing protein" evidence="2">
    <location>
        <begin position="20"/>
        <end position="441"/>
    </location>
</feature>
<proteinExistence type="predicted"/>
<feature type="transmembrane region" description="Helical" evidence="1">
    <location>
        <begin position="150"/>
        <end position="170"/>
    </location>
</feature>
<protein>
    <recommendedName>
        <fullName evidence="5">G-protein coupled receptors family 1 profile domain-containing protein</fullName>
    </recommendedName>
</protein>
<keyword evidence="1" id="KW-0472">Membrane</keyword>
<dbReference type="PANTHER" id="PTHR22718">
    <property type="entry name" value="SERPENTINE RECEPTOR, CLASS X"/>
    <property type="match status" value="1"/>
</dbReference>
<keyword evidence="2" id="KW-0732">Signal</keyword>
<dbReference type="PANTHER" id="PTHR22718:SF25">
    <property type="entry name" value="G-PROTEIN COUPLED RECEPTORS FAMILY 1 PROFILE DOMAIN-CONTAINING PROTEIN"/>
    <property type="match status" value="1"/>
</dbReference>
<dbReference type="AlphaFoldDB" id="A0A044T183"/>